<dbReference type="PANTHER" id="PTHR38456:SF1">
    <property type="entry name" value="CYCLIC DI-AMP RECEPTOR A"/>
    <property type="match status" value="1"/>
</dbReference>
<keyword evidence="2" id="KW-1185">Reference proteome</keyword>
<dbReference type="PANTHER" id="PTHR38456">
    <property type="entry name" value="CYCLIC DI-AMP RECEPTOR A"/>
    <property type="match status" value="1"/>
</dbReference>
<name>A0AAE3L470_9FIRM</name>
<reference evidence="1" key="1">
    <citation type="submission" date="2022-07" db="EMBL/GenBank/DDBJ databases">
        <title>Enhanced cultured diversity of the mouse gut microbiota enables custom-made synthetic communities.</title>
        <authorList>
            <person name="Afrizal A."/>
        </authorList>
    </citation>
    <scope>NUCLEOTIDE SEQUENCE</scope>
    <source>
        <strain evidence="1">DSM 28593</strain>
    </source>
</reference>
<dbReference type="EMBL" id="JANKAS010000010">
    <property type="protein sequence ID" value="MCR1899538.1"/>
    <property type="molecule type" value="Genomic_DNA"/>
</dbReference>
<dbReference type="RefSeq" id="WP_257532010.1">
    <property type="nucleotide sequence ID" value="NZ_JANKAS010000010.1"/>
</dbReference>
<gene>
    <name evidence="1" type="ORF">NSA47_11125</name>
</gene>
<dbReference type="SUPFAM" id="SSF54913">
    <property type="entry name" value="GlnB-like"/>
    <property type="match status" value="1"/>
</dbReference>
<dbReference type="AlphaFoldDB" id="A0AAE3L470"/>
<proteinExistence type="predicted"/>
<evidence type="ECO:0000313" key="2">
    <source>
        <dbReference type="Proteomes" id="UP001205748"/>
    </source>
</evidence>
<keyword evidence="1" id="KW-0675">Receptor</keyword>
<dbReference type="InterPro" id="IPR010375">
    <property type="entry name" value="CdAMP_rec"/>
</dbReference>
<dbReference type="Proteomes" id="UP001205748">
    <property type="component" value="Unassembled WGS sequence"/>
</dbReference>
<dbReference type="InterPro" id="IPR011322">
    <property type="entry name" value="N-reg_PII-like_a/b"/>
</dbReference>
<dbReference type="InterPro" id="IPR015867">
    <property type="entry name" value="N-reg_PII/ATP_PRibTrfase_C"/>
</dbReference>
<sequence>MKMIIAIVQNEDAHLLIDALMDKDFSVTKLATTGGFLKVGNTTLLIGVEDEKVEGVLEIIKEFGKNREQIITTTTPSAYGTGMYSSYPVSVQVGGATVFVVDVEQFLKF</sequence>
<evidence type="ECO:0000313" key="1">
    <source>
        <dbReference type="EMBL" id="MCR1899538.1"/>
    </source>
</evidence>
<accession>A0AAE3L470</accession>
<dbReference type="Gene3D" id="3.30.70.120">
    <property type="match status" value="1"/>
</dbReference>
<comment type="caution">
    <text evidence="1">The sequence shown here is derived from an EMBL/GenBank/DDBJ whole genome shotgun (WGS) entry which is preliminary data.</text>
</comment>
<organism evidence="1 2">
    <name type="scientific">Irregularibacter muris</name>
    <dbReference type="NCBI Taxonomy" id="1796619"/>
    <lineage>
        <taxon>Bacteria</taxon>
        <taxon>Bacillati</taxon>
        <taxon>Bacillota</taxon>
        <taxon>Clostridia</taxon>
        <taxon>Eubacteriales</taxon>
        <taxon>Eubacteriaceae</taxon>
        <taxon>Irregularibacter</taxon>
    </lineage>
</organism>
<dbReference type="Pfam" id="PF06153">
    <property type="entry name" value="CdAMP_rec"/>
    <property type="match status" value="1"/>
</dbReference>
<protein>
    <submittedName>
        <fullName evidence="1">Cyclic-di-AMP receptor</fullName>
    </submittedName>
</protein>